<dbReference type="EMBL" id="GEEE01021660">
    <property type="protein sequence ID" value="JAP41565.1"/>
    <property type="molecule type" value="Transcribed_RNA"/>
</dbReference>
<name>A0A0X3NPJ3_SCHSO</name>
<comment type="similarity">
    <text evidence="1">Belongs to the peptidase M17 family.</text>
</comment>
<evidence type="ECO:0000256" key="3">
    <source>
        <dbReference type="ARBA" id="ARBA00022670"/>
    </source>
</evidence>
<dbReference type="InterPro" id="IPR000819">
    <property type="entry name" value="Peptidase_M17_C"/>
</dbReference>
<gene>
    <name evidence="7" type="primary">YH24</name>
    <name evidence="7" type="ORF">TR101345</name>
</gene>
<sequence length="538" mass="58353">MMKVSAILAALLVVVGLVAAQTPPIVTSESNLLSDQYDIVVFINDVGTGLGTELASIENAISGYKQVNPKVGSASNVIPYPDHPSRKLIFASTGDLSSDLADSRDIYNAAKAAMDKVIAMKLRKILLVVGPMLTALPHYNWAMKHNPKLTAALGALHSLYVPIQVREMTSTKQKFNRLGLFQFGDKLANSTLAVSQGVAVYRDIGNGDPIRMAAPRIAEYLEERRAAWEAAGINMKIVEPNERDHPMAWAVNRAVKEVPELSGRIIYLTYTPKGPIDQTLLLVGKGVTIDTGGADLKINGGMYGMHNDKMGAASVAGFFEILSHLQPKGLKVFGYMPYIRNGLDKHAYLPDEIIVARNGMRVRIGNTDAEGRVILSDVLDEARQQALKEVNPHIFTIATLTGAAVKAYGKVQVSMDNLPARKVNMAQSLSDAGDDIADPCEVARVRYEDYQVNYGISEYEDIMQFNTLPGSTSKRGFTFPMGYLALISGLSNHGLSSQSPLPYTHTDIAPSSGGIGTYGTGSPLRMYANRFILPRVLP</sequence>
<evidence type="ECO:0000256" key="5">
    <source>
        <dbReference type="SAM" id="SignalP"/>
    </source>
</evidence>
<evidence type="ECO:0000259" key="6">
    <source>
        <dbReference type="PROSITE" id="PS00631"/>
    </source>
</evidence>
<organism evidence="7">
    <name type="scientific">Schistocephalus solidus</name>
    <name type="common">Tapeworm</name>
    <dbReference type="NCBI Taxonomy" id="70667"/>
    <lineage>
        <taxon>Eukaryota</taxon>
        <taxon>Metazoa</taxon>
        <taxon>Spiralia</taxon>
        <taxon>Lophotrochozoa</taxon>
        <taxon>Platyhelminthes</taxon>
        <taxon>Cestoda</taxon>
        <taxon>Eucestoda</taxon>
        <taxon>Diphyllobothriidea</taxon>
        <taxon>Diphyllobothriidae</taxon>
        <taxon>Schistocephalus</taxon>
    </lineage>
</organism>
<dbReference type="Gene3D" id="3.40.630.10">
    <property type="entry name" value="Zn peptidases"/>
    <property type="match status" value="1"/>
</dbReference>
<dbReference type="GO" id="GO:0030145">
    <property type="term" value="F:manganese ion binding"/>
    <property type="evidence" value="ECO:0007669"/>
    <property type="project" value="InterPro"/>
</dbReference>
<feature type="chain" id="PRO_5007050677" evidence="5">
    <location>
        <begin position="21"/>
        <end position="538"/>
    </location>
</feature>
<keyword evidence="2 7" id="KW-0031">Aminopeptidase</keyword>
<dbReference type="GO" id="GO:0070006">
    <property type="term" value="F:metalloaminopeptidase activity"/>
    <property type="evidence" value="ECO:0007669"/>
    <property type="project" value="InterPro"/>
</dbReference>
<dbReference type="SUPFAM" id="SSF53187">
    <property type="entry name" value="Zn-dependent exopeptidases"/>
    <property type="match status" value="1"/>
</dbReference>
<evidence type="ECO:0000256" key="1">
    <source>
        <dbReference type="ARBA" id="ARBA00009528"/>
    </source>
</evidence>
<evidence type="ECO:0000256" key="4">
    <source>
        <dbReference type="ARBA" id="ARBA00022801"/>
    </source>
</evidence>
<dbReference type="PROSITE" id="PS00631">
    <property type="entry name" value="CYTOSOL_AP"/>
    <property type="match status" value="1"/>
</dbReference>
<feature type="signal peptide" evidence="5">
    <location>
        <begin position="1"/>
        <end position="20"/>
    </location>
</feature>
<evidence type="ECO:0000256" key="2">
    <source>
        <dbReference type="ARBA" id="ARBA00022438"/>
    </source>
</evidence>
<dbReference type="PANTHER" id="PTHR11963">
    <property type="entry name" value="LEUCINE AMINOPEPTIDASE-RELATED"/>
    <property type="match status" value="1"/>
</dbReference>
<evidence type="ECO:0000313" key="7">
    <source>
        <dbReference type="EMBL" id="JAP41565.1"/>
    </source>
</evidence>
<keyword evidence="4" id="KW-0378">Hydrolase</keyword>
<dbReference type="Pfam" id="PF00883">
    <property type="entry name" value="Peptidase_M17"/>
    <property type="match status" value="1"/>
</dbReference>
<reference evidence="7" key="1">
    <citation type="submission" date="2016-01" db="EMBL/GenBank/DDBJ databases">
        <title>Reference transcriptome for the parasite Schistocephalus solidus: insights into the molecular evolution of parasitism.</title>
        <authorList>
            <person name="Hebert F.O."/>
            <person name="Grambauer S."/>
            <person name="Barber I."/>
            <person name="Landry C.R."/>
            <person name="Aubin-Horth N."/>
        </authorList>
    </citation>
    <scope>NUCLEOTIDE SEQUENCE</scope>
</reference>
<keyword evidence="5" id="KW-0732">Signal</keyword>
<dbReference type="GO" id="GO:0005737">
    <property type="term" value="C:cytoplasm"/>
    <property type="evidence" value="ECO:0007669"/>
    <property type="project" value="InterPro"/>
</dbReference>
<keyword evidence="3" id="KW-0645">Protease</keyword>
<proteinExistence type="inferred from homology"/>
<dbReference type="PRINTS" id="PR00481">
    <property type="entry name" value="LAMNOPPTDASE"/>
</dbReference>
<feature type="domain" description="Cytosol aminopeptidase" evidence="6">
    <location>
        <begin position="366"/>
        <end position="373"/>
    </location>
</feature>
<dbReference type="InterPro" id="IPR011356">
    <property type="entry name" value="Leucine_aapep/pepB"/>
</dbReference>
<accession>A0A0X3NPJ3</accession>
<dbReference type="GO" id="GO:0006508">
    <property type="term" value="P:proteolysis"/>
    <property type="evidence" value="ECO:0007669"/>
    <property type="project" value="UniProtKB-KW"/>
</dbReference>
<dbReference type="PANTHER" id="PTHR11963:SF48">
    <property type="entry name" value="DIPEPTIDASE B, ISOFORM A"/>
    <property type="match status" value="1"/>
</dbReference>
<protein>
    <submittedName>
        <fullName evidence="7">Putative aminopeptidase W07G4.4</fullName>
    </submittedName>
</protein>
<dbReference type="AlphaFoldDB" id="A0A0X3NPJ3"/>